<organism evidence="1 2">
    <name type="scientific">Varunaivibrio sulfuroxidans</name>
    <dbReference type="NCBI Taxonomy" id="1773489"/>
    <lineage>
        <taxon>Bacteria</taxon>
        <taxon>Pseudomonadati</taxon>
        <taxon>Pseudomonadota</taxon>
        <taxon>Alphaproteobacteria</taxon>
        <taxon>Rhodospirillales</taxon>
        <taxon>Magnetovibrionaceae</taxon>
        <taxon>Varunaivibrio</taxon>
    </lineage>
</organism>
<keyword evidence="2" id="KW-1185">Reference proteome</keyword>
<dbReference type="RefSeq" id="WP_132939049.1">
    <property type="nucleotide sequence ID" value="NZ_CP119676.1"/>
</dbReference>
<gene>
    <name evidence="1" type="ORF">EDD55_105148</name>
</gene>
<accession>A0A4R3JAE9</accession>
<proteinExistence type="predicted"/>
<sequence>MIKDNGVPTMVRTARAMFGKILGVDLGLTDFGHIIGYDGKNVFQTIKRIETGDRGLSGPAAVRLRDMVQAASYAAYPLIIIPEWSFVISTNEDDDDGSTLMIERLWWPRMIFVATVQAEACLAELNFEQIGMIRSDEIDLDQMSVWCLQIDLLPKSEWYAKFYEQAVDLLAAEANRQYTLGDV</sequence>
<dbReference type="Proteomes" id="UP000295304">
    <property type="component" value="Unassembled WGS sequence"/>
</dbReference>
<evidence type="ECO:0000313" key="2">
    <source>
        <dbReference type="Proteomes" id="UP000295304"/>
    </source>
</evidence>
<comment type="caution">
    <text evidence="1">The sequence shown here is derived from an EMBL/GenBank/DDBJ whole genome shotgun (WGS) entry which is preliminary data.</text>
</comment>
<dbReference type="EMBL" id="SLZW01000005">
    <property type="protein sequence ID" value="TCS62602.1"/>
    <property type="molecule type" value="Genomic_DNA"/>
</dbReference>
<evidence type="ECO:0000313" key="1">
    <source>
        <dbReference type="EMBL" id="TCS62602.1"/>
    </source>
</evidence>
<reference evidence="1 2" key="1">
    <citation type="submission" date="2019-03" db="EMBL/GenBank/DDBJ databases">
        <title>Genomic Encyclopedia of Type Strains, Phase IV (KMG-IV): sequencing the most valuable type-strain genomes for metagenomic binning, comparative biology and taxonomic classification.</title>
        <authorList>
            <person name="Goeker M."/>
        </authorList>
    </citation>
    <scope>NUCLEOTIDE SEQUENCE [LARGE SCALE GENOMIC DNA]</scope>
    <source>
        <strain evidence="1 2">DSM 101688</strain>
    </source>
</reference>
<dbReference type="AlphaFoldDB" id="A0A4R3JAE9"/>
<name>A0A4R3JAE9_9PROT</name>
<protein>
    <submittedName>
        <fullName evidence="1">Uncharacterized protein</fullName>
    </submittedName>
</protein>